<sequence>MNLKKFLFIVGFLVTFSLLFNFNAPAVKAITAAEIQALIQQLQQQVLQLQQELAKIKATCHTSSLWSWDYCGPDCKCDAGEGDCDSNNECSTGYCALDVGANYGQSKWIDVCEGKAVTGSLAVALAVDNPAGQLVPGSSVNLLKFSLTAGVAEDVSVYRIRFSVKKDGGDASVQPEDINNFKLYKEATLIASANLSLSDDAYQVDFSDISVAVLRGAIQTLTLKADIPIGTTASSMKVEFLDLSAKGATSGKEIYPKGSAVSNWLAVSLVKSSIVVISPNGGESLEQGKAYQIKWRAEYWGADDVRSGVHVYLLGCSDSACTEQYCYYLTGFFDPRLESYSWTVSSTDANGKSISSSSCYRLEIINSRSISLDVPEIKDQSDGCFNIQWTAACHTTSLWSLNYCSSACKCFLGEGDCDTDADCTTGYCARDVGASYGQDPSMDVCEERVPPFINIVSPRGGEQRERGKTYNIVWAASGYASTDKISVAVVDYADGDNLVKYDIVYNLAANAESYSWTIPPDFSVGSKYKIKVEICDSSKCYSDQSNNYFSIIAGGSGFRNIEDQLADISKAIAELAETIKALMGK</sequence>
<dbReference type="Pfam" id="PF10342">
    <property type="entry name" value="Kre9_KNH"/>
    <property type="match status" value="1"/>
</dbReference>
<dbReference type="Proteomes" id="UP000229054">
    <property type="component" value="Unassembled WGS sequence"/>
</dbReference>
<organism evidence="4 5">
    <name type="scientific">Candidatus Nealsonbacteria bacterium CG23_combo_of_CG06-09_8_20_14_all_39_25</name>
    <dbReference type="NCBI Taxonomy" id="1974723"/>
    <lineage>
        <taxon>Bacteria</taxon>
        <taxon>Candidatus Nealsoniibacteriota</taxon>
    </lineage>
</organism>
<name>A0A2G9YRX5_9BACT</name>
<dbReference type="InterPro" id="IPR018466">
    <property type="entry name" value="Kre9/Knh1-like_N"/>
</dbReference>
<evidence type="ECO:0000313" key="5">
    <source>
        <dbReference type="Proteomes" id="UP000229054"/>
    </source>
</evidence>
<feature type="domain" description="Yeast cell wall synthesis Kre9/Knh1-like N-terminal" evidence="3">
    <location>
        <begin position="457"/>
        <end position="533"/>
    </location>
</feature>
<evidence type="ECO:0000313" key="4">
    <source>
        <dbReference type="EMBL" id="PIP21987.1"/>
    </source>
</evidence>
<comment type="caution">
    <text evidence="4">The sequence shown here is derived from an EMBL/GenBank/DDBJ whole genome shotgun (WGS) entry which is preliminary data.</text>
</comment>
<keyword evidence="1" id="KW-0732">Signal</keyword>
<evidence type="ECO:0000259" key="3">
    <source>
        <dbReference type="Pfam" id="PF10342"/>
    </source>
</evidence>
<dbReference type="EMBL" id="PCRN01000109">
    <property type="protein sequence ID" value="PIP21987.1"/>
    <property type="molecule type" value="Genomic_DNA"/>
</dbReference>
<feature type="coiled-coil region" evidence="2">
    <location>
        <begin position="558"/>
        <end position="585"/>
    </location>
</feature>
<evidence type="ECO:0000256" key="2">
    <source>
        <dbReference type="SAM" id="Coils"/>
    </source>
</evidence>
<dbReference type="AlphaFoldDB" id="A0A2G9YRX5"/>
<protein>
    <recommendedName>
        <fullName evidence="3">Yeast cell wall synthesis Kre9/Knh1-like N-terminal domain-containing protein</fullName>
    </recommendedName>
</protein>
<keyword evidence="2" id="KW-0175">Coiled coil</keyword>
<accession>A0A2G9YRX5</accession>
<proteinExistence type="predicted"/>
<gene>
    <name evidence="4" type="ORF">COX38_03075</name>
</gene>
<evidence type="ECO:0000256" key="1">
    <source>
        <dbReference type="ARBA" id="ARBA00022729"/>
    </source>
</evidence>
<reference evidence="4 5" key="1">
    <citation type="submission" date="2017-09" db="EMBL/GenBank/DDBJ databases">
        <title>Depth-based differentiation of microbial function through sediment-hosted aquifers and enrichment of novel symbionts in the deep terrestrial subsurface.</title>
        <authorList>
            <person name="Probst A.J."/>
            <person name="Ladd B."/>
            <person name="Jarett J.K."/>
            <person name="Geller-Mcgrath D.E."/>
            <person name="Sieber C.M."/>
            <person name="Emerson J.B."/>
            <person name="Anantharaman K."/>
            <person name="Thomas B.C."/>
            <person name="Malmstrom R."/>
            <person name="Stieglmeier M."/>
            <person name="Klingl A."/>
            <person name="Woyke T."/>
            <person name="Ryan C.M."/>
            <person name="Banfield J.F."/>
        </authorList>
    </citation>
    <scope>NUCLEOTIDE SEQUENCE [LARGE SCALE GENOMIC DNA]</scope>
    <source>
        <strain evidence="4">CG23_combo_of_CG06-09_8_20_14_all_39_25</strain>
    </source>
</reference>
<feature type="coiled-coil region" evidence="2">
    <location>
        <begin position="32"/>
        <end position="59"/>
    </location>
</feature>